<dbReference type="EMBL" id="ADBJ01000008">
    <property type="protein sequence ID" value="EFA84935.1"/>
    <property type="molecule type" value="Genomic_DNA"/>
</dbReference>
<dbReference type="Pfam" id="PF03945">
    <property type="entry name" value="Endotoxin_N"/>
    <property type="match status" value="1"/>
</dbReference>
<dbReference type="PANTHER" id="PTHR37984:SF5">
    <property type="entry name" value="PROTEIN NYNRIN-LIKE"/>
    <property type="match status" value="1"/>
</dbReference>
<dbReference type="SUPFAM" id="SSF53098">
    <property type="entry name" value="Ribonuclease H-like"/>
    <property type="match status" value="1"/>
</dbReference>
<dbReference type="GO" id="GO:0090729">
    <property type="term" value="F:toxin activity"/>
    <property type="evidence" value="ECO:0007669"/>
    <property type="project" value="InterPro"/>
</dbReference>
<dbReference type="RefSeq" id="XP_020437045.1">
    <property type="nucleotide sequence ID" value="XM_020572928.1"/>
</dbReference>
<evidence type="ECO:0000256" key="1">
    <source>
        <dbReference type="SAM" id="MobiDB-lite"/>
    </source>
</evidence>
<keyword evidence="4" id="KW-1185">Reference proteome</keyword>
<dbReference type="STRING" id="670386.D3B0W1"/>
<name>D3B0W1_HETP5</name>
<dbReference type="InterPro" id="IPR005639">
    <property type="entry name" value="Pest_crys_dom_I"/>
</dbReference>
<dbReference type="AlphaFoldDB" id="D3B0W1"/>
<dbReference type="Gene3D" id="3.30.420.10">
    <property type="entry name" value="Ribonuclease H-like superfamily/Ribonuclease H"/>
    <property type="match status" value="1"/>
</dbReference>
<dbReference type="PANTHER" id="PTHR37984">
    <property type="entry name" value="PROTEIN CBG26694"/>
    <property type="match status" value="1"/>
</dbReference>
<feature type="compositionally biased region" description="Basic and acidic residues" evidence="1">
    <location>
        <begin position="17"/>
        <end position="40"/>
    </location>
</feature>
<organism evidence="3 4">
    <name type="scientific">Heterostelium pallidum (strain ATCC 26659 / Pp 5 / PN500)</name>
    <name type="common">Cellular slime mold</name>
    <name type="synonym">Polysphondylium pallidum</name>
    <dbReference type="NCBI Taxonomy" id="670386"/>
    <lineage>
        <taxon>Eukaryota</taxon>
        <taxon>Amoebozoa</taxon>
        <taxon>Evosea</taxon>
        <taxon>Eumycetozoa</taxon>
        <taxon>Dictyostelia</taxon>
        <taxon>Acytosteliales</taxon>
        <taxon>Acytosteliaceae</taxon>
        <taxon>Heterostelium</taxon>
    </lineage>
</organism>
<dbReference type="PROSITE" id="PS50994">
    <property type="entry name" value="INTEGRASE"/>
    <property type="match status" value="1"/>
</dbReference>
<sequence>MNSLEPKPLSKTQHSSKKYDDDKKPKKSEDTGPADKKDPPNDFTKVIGGRVEKGTKILDSLLKGSKQEIINLINGDGVNAINMIKSVVLTGVSCIPYIGGLLSSLMDIIWSAFSSSKVDIAEQFKKFIDQEVRQKIEEYDLDSLKSRYQGICNVMSLHNQNVQSWLQAHGDKSTTETLRSSFESIDENFSVYIEEASKDGHEISEMVYYVLIATSHIALVSQIISYHHQLGYDSSQCNIHKKRLTDLTETYTKHCVKFYQEGYDQIKNKMEGDNLKMLYETNNYNRLLKYESFMKNNVFDFVNMWWSMDVHVRYLYSRICGDVNSLKPKYDKYPPGEEFLHASIDEIHGHLYDKHYYRGEFAGMNGWCGARVTSIQSSARRTLKAGDKEMDLEFGNRVGNQSGFLVKTKDYNADKPLESLWVGSEIVPFNMNIDGVTFGNHDGRATQYKLELAGHKVGYVFGFGNCMTNGFDNQLDAMLVAFIPKSLKWRGFTEITDEAAVPIDAQLYNDSDNCQFHTMNSDTLNLVKLAKGAYINYHVKYTGKYKSLRVKIRPRATSDGTKNDKCVMTLEFYINGVRHQSSEPTDYRIHHSTLTSSKALHVIRYDNINEYYNLPKDALCTFKLIASGDCGFILSHLIVHPIGSGDDPIIEGSGTPLSYNFYFDDNYVYGEEDDRTFEITDDFYDDVDDVDYQDVLAALKKIHHVWFPEPNNTTEMQRFLGMMGSTSSATRSPRRLILVDKEHITKILEENHSGYIAGHLGITKTTTNELGYFDTCWQNNSFDGFSSTSPSKLLFCQHFIGSCDICQRVTKDKAKGYLTSLEIPTRNWMEIGMDFMKLPTSKNGYDNVLVVVDRLSKMVHLCLCTTEITAVETAKLFFKYVFRYHRLLSTIVSDRDSKFTSDMSTPNRPQTDGQTERYNRTLKLILSKHQEVVKETWDEHLPAVEFAINSAKQASTGLSPFELNFGFEPTTPSNIININNIKDMEIRELISNYTQIARDNILSSQVRQAKYYNKNRKDDSFEKGEEVETILLMEF</sequence>
<feature type="region of interest" description="Disordered" evidence="1">
    <location>
        <begin position="1"/>
        <end position="46"/>
    </location>
</feature>
<evidence type="ECO:0000259" key="2">
    <source>
        <dbReference type="PROSITE" id="PS50994"/>
    </source>
</evidence>
<dbReference type="InterPro" id="IPR036397">
    <property type="entry name" value="RNaseH_sf"/>
</dbReference>
<dbReference type="InterPro" id="IPR001584">
    <property type="entry name" value="Integrase_cat-core"/>
</dbReference>
<accession>D3B0W1</accession>
<dbReference type="GO" id="GO:0015074">
    <property type="term" value="P:DNA integration"/>
    <property type="evidence" value="ECO:0007669"/>
    <property type="project" value="InterPro"/>
</dbReference>
<dbReference type="GeneID" id="31357454"/>
<dbReference type="Proteomes" id="UP000001396">
    <property type="component" value="Unassembled WGS sequence"/>
</dbReference>
<gene>
    <name evidence="3" type="ORF">PPL_01928</name>
</gene>
<evidence type="ECO:0000313" key="3">
    <source>
        <dbReference type="EMBL" id="EFA84935.1"/>
    </source>
</evidence>
<dbReference type="InParanoid" id="D3B0W1"/>
<protein>
    <recommendedName>
        <fullName evidence="2">Integrase catalytic domain-containing protein</fullName>
    </recommendedName>
</protein>
<comment type="caution">
    <text evidence="3">The sequence shown here is derived from an EMBL/GenBank/DDBJ whole genome shotgun (WGS) entry which is preliminary data.</text>
</comment>
<dbReference type="GO" id="GO:0001907">
    <property type="term" value="P:symbiont-mediated killing of host cell"/>
    <property type="evidence" value="ECO:0007669"/>
    <property type="project" value="InterPro"/>
</dbReference>
<dbReference type="SUPFAM" id="SSF56849">
    <property type="entry name" value="delta-Endotoxin (insectocide), N-terminal domain"/>
    <property type="match status" value="1"/>
</dbReference>
<reference evidence="3 4" key="1">
    <citation type="journal article" date="2011" name="Genome Res.">
        <title>Phylogeny-wide analysis of social amoeba genomes highlights ancient origins for complex intercellular communication.</title>
        <authorList>
            <person name="Heidel A.J."/>
            <person name="Lawal H.M."/>
            <person name="Felder M."/>
            <person name="Schilde C."/>
            <person name="Helps N.R."/>
            <person name="Tunggal B."/>
            <person name="Rivero F."/>
            <person name="John U."/>
            <person name="Schleicher M."/>
            <person name="Eichinger L."/>
            <person name="Platzer M."/>
            <person name="Noegel A.A."/>
            <person name="Schaap P."/>
            <person name="Gloeckner G."/>
        </authorList>
    </citation>
    <scope>NUCLEOTIDE SEQUENCE [LARGE SCALE GENOMIC DNA]</scope>
    <source>
        <strain evidence="4">ATCC 26659 / Pp 5 / PN500</strain>
    </source>
</reference>
<dbReference type="InterPro" id="IPR012337">
    <property type="entry name" value="RNaseH-like_sf"/>
</dbReference>
<proteinExistence type="predicted"/>
<dbReference type="InterPro" id="IPR036716">
    <property type="entry name" value="Pest_crys_N_sf"/>
</dbReference>
<dbReference type="GO" id="GO:0003676">
    <property type="term" value="F:nucleic acid binding"/>
    <property type="evidence" value="ECO:0007669"/>
    <property type="project" value="InterPro"/>
</dbReference>
<evidence type="ECO:0000313" key="4">
    <source>
        <dbReference type="Proteomes" id="UP000001396"/>
    </source>
</evidence>
<feature type="domain" description="Integrase catalytic" evidence="2">
    <location>
        <begin position="820"/>
        <end position="968"/>
    </location>
</feature>
<dbReference type="InterPro" id="IPR050951">
    <property type="entry name" value="Retrovirus_Pol_polyprotein"/>
</dbReference>
<dbReference type="Gene3D" id="1.20.190.10">
    <property type="entry name" value="Pesticidal crystal protein, N-terminal domain"/>
    <property type="match status" value="1"/>
</dbReference>